<keyword evidence="3" id="KW-1185">Reference proteome</keyword>
<evidence type="ECO:0000259" key="1">
    <source>
        <dbReference type="Pfam" id="PF18765"/>
    </source>
</evidence>
<dbReference type="InterPro" id="IPR041633">
    <property type="entry name" value="Polbeta"/>
</dbReference>
<dbReference type="SUPFAM" id="SSF81301">
    <property type="entry name" value="Nucleotidyltransferase"/>
    <property type="match status" value="1"/>
</dbReference>
<sequence length="122" mass="14505">MDTFDYQASRHFLEQKYLTLRAKRHALWQQAYSDCQSIITMMIENYHPKRIIQWGSVLYPKHFSEVSDIDLAVEGLETQIFMKLFSQAEDMTSFSLDLIQWEYIHPSFQEIILMKGTIVYGE</sequence>
<proteinExistence type="predicted"/>
<gene>
    <name evidence="2" type="ORF">L3556_02200</name>
</gene>
<comment type="caution">
    <text evidence="2">The sequence shown here is derived from an EMBL/GenBank/DDBJ whole genome shotgun (WGS) entry which is preliminary data.</text>
</comment>
<dbReference type="InterPro" id="IPR043519">
    <property type="entry name" value="NT_sf"/>
</dbReference>
<reference evidence="2" key="1">
    <citation type="journal article" date="2022" name="Genome Biol. Evol.">
        <title>A New Gene Family Diagnostic for Intracellular Biomineralization of Amorphous Ca Carbonates by Cyanobacteria.</title>
        <authorList>
            <person name="Benzerara K."/>
            <person name="Duprat E."/>
            <person name="Bitard-Feildel T."/>
            <person name="Caumes G."/>
            <person name="Cassier-Chauvat C."/>
            <person name="Chauvat F."/>
            <person name="Dezi M."/>
            <person name="Diop S.I."/>
            <person name="Gaschignard G."/>
            <person name="Gorgen S."/>
            <person name="Gugger M."/>
            <person name="Lopez-Garcia P."/>
            <person name="Millet M."/>
            <person name="Skouri-Panet F."/>
            <person name="Moreira D."/>
            <person name="Callebaut I."/>
        </authorList>
    </citation>
    <scope>NUCLEOTIDE SEQUENCE</scope>
    <source>
        <strain evidence="2">G9</strain>
    </source>
</reference>
<dbReference type="Gene3D" id="3.30.460.10">
    <property type="entry name" value="Beta Polymerase, domain 2"/>
    <property type="match status" value="1"/>
</dbReference>
<evidence type="ECO:0000313" key="3">
    <source>
        <dbReference type="Proteomes" id="UP001154265"/>
    </source>
</evidence>
<accession>A0ABT6EWL5</accession>
<evidence type="ECO:0000313" key="2">
    <source>
        <dbReference type="EMBL" id="MDG2989752.1"/>
    </source>
</evidence>
<dbReference type="RefSeq" id="WP_277865667.1">
    <property type="nucleotide sequence ID" value="NZ_JAKKUT010000001.1"/>
</dbReference>
<protein>
    <recommendedName>
        <fullName evidence="1">Polymerase beta nucleotidyltransferase domain-containing protein</fullName>
    </recommendedName>
</protein>
<name>A0ABT6EWL5_9SYNE</name>
<organism evidence="2 3">
    <name type="scientific">Candidatus Synechococcus calcipolaris G9</name>
    <dbReference type="NCBI Taxonomy" id="1497997"/>
    <lineage>
        <taxon>Bacteria</taxon>
        <taxon>Bacillati</taxon>
        <taxon>Cyanobacteriota</taxon>
        <taxon>Cyanophyceae</taxon>
        <taxon>Synechococcales</taxon>
        <taxon>Synechococcaceae</taxon>
        <taxon>Synechococcus</taxon>
    </lineage>
</organism>
<feature type="domain" description="Polymerase beta nucleotidyltransferase" evidence="1">
    <location>
        <begin position="37"/>
        <end position="121"/>
    </location>
</feature>
<dbReference type="Pfam" id="PF18765">
    <property type="entry name" value="Polbeta"/>
    <property type="match status" value="1"/>
</dbReference>
<reference evidence="2" key="2">
    <citation type="submission" date="2022-01" db="EMBL/GenBank/DDBJ databases">
        <authorList>
            <person name="Zivanovic Y."/>
            <person name="Moreira D."/>
            <person name="Lopez-Garcia P."/>
        </authorList>
    </citation>
    <scope>NUCLEOTIDE SEQUENCE</scope>
    <source>
        <strain evidence="2">G9</strain>
    </source>
</reference>
<dbReference type="Proteomes" id="UP001154265">
    <property type="component" value="Unassembled WGS sequence"/>
</dbReference>
<dbReference type="EMBL" id="JAKKUT010000001">
    <property type="protein sequence ID" value="MDG2989752.1"/>
    <property type="molecule type" value="Genomic_DNA"/>
</dbReference>